<comment type="pathway">
    <text evidence="2 15">Amino-acid biosynthesis; L-tryptophan biosynthesis; L-tryptophan from chorismate: step 1/5.</text>
</comment>
<dbReference type="InterPro" id="IPR015890">
    <property type="entry name" value="Chorismate_C"/>
</dbReference>
<feature type="domain" description="Chorismate-utilising enzyme C-terminal" evidence="16">
    <location>
        <begin position="198"/>
        <end position="451"/>
    </location>
</feature>
<proteinExistence type="inferred from homology"/>
<dbReference type="Gene3D" id="3.60.120.10">
    <property type="entry name" value="Anthranilate synthase"/>
    <property type="match status" value="1"/>
</dbReference>
<dbReference type="PANTHER" id="PTHR11236:SF48">
    <property type="entry name" value="ISOCHORISMATE SYNTHASE MENF"/>
    <property type="match status" value="1"/>
</dbReference>
<evidence type="ECO:0000256" key="13">
    <source>
        <dbReference type="ARBA" id="ARBA00025634"/>
    </source>
</evidence>
<dbReference type="OrthoDB" id="9803598at2"/>
<evidence type="ECO:0000256" key="3">
    <source>
        <dbReference type="ARBA" id="ARBA00009562"/>
    </source>
</evidence>
<comment type="cofactor">
    <cofactor evidence="1 15">
        <name>Mg(2+)</name>
        <dbReference type="ChEBI" id="CHEBI:18420"/>
    </cofactor>
</comment>
<dbReference type="InterPro" id="IPR019999">
    <property type="entry name" value="Anth_synth_I-like"/>
</dbReference>
<comment type="function">
    <text evidence="13 15">Part of a heterotetrameric complex that catalyzes the two-step biosynthesis of anthranilate, an intermediate in the biosynthesis of L-tryptophan. In the first step, the glutamine-binding beta subunit (TrpG) of anthranilate synthase (AS) provides the glutamine amidotransferase activity which generates ammonia as a substrate that, along with chorismate, is used in the second step, catalyzed by the large alpha subunit of AS (TrpE) to produce anthranilate. In the absence of TrpG, TrpE can synthesize anthranilate directly from chorismate and high concentrations of ammonia.</text>
</comment>
<comment type="subunit">
    <text evidence="4 15">Heterotetramer consisting of two non-identical subunits: a beta subunit (TrpG) and a large alpha subunit (TrpE).</text>
</comment>
<accession>A0A6L3V8V9</accession>
<evidence type="ECO:0000256" key="5">
    <source>
        <dbReference type="ARBA" id="ARBA00012266"/>
    </source>
</evidence>
<dbReference type="EC" id="4.1.3.27" evidence="5 15"/>
<feature type="domain" description="Anthranilate synthase component I N-terminal" evidence="17">
    <location>
        <begin position="15"/>
        <end position="152"/>
    </location>
</feature>
<gene>
    <name evidence="15 18" type="primary">trpE</name>
    <name evidence="18" type="ORF">F7731_00590</name>
</gene>
<evidence type="ECO:0000256" key="4">
    <source>
        <dbReference type="ARBA" id="ARBA00011575"/>
    </source>
</evidence>
<dbReference type="EMBL" id="WBOS01000001">
    <property type="protein sequence ID" value="KAB2338108.1"/>
    <property type="molecule type" value="Genomic_DNA"/>
</dbReference>
<dbReference type="AlphaFoldDB" id="A0A6L3V8V9"/>
<keyword evidence="7 15" id="KW-0028">Amino-acid biosynthesis</keyword>
<keyword evidence="10 15" id="KW-0460">Magnesium</keyword>
<evidence type="ECO:0000256" key="6">
    <source>
        <dbReference type="ARBA" id="ARBA00020653"/>
    </source>
</evidence>
<evidence type="ECO:0000259" key="17">
    <source>
        <dbReference type="Pfam" id="PF04715"/>
    </source>
</evidence>
<name>A0A6L3V8V9_9BACI</name>
<dbReference type="GO" id="GO:0004049">
    <property type="term" value="F:anthranilate synthase activity"/>
    <property type="evidence" value="ECO:0007669"/>
    <property type="project" value="UniProtKB-EC"/>
</dbReference>
<evidence type="ECO:0000256" key="15">
    <source>
        <dbReference type="RuleBase" id="RU364045"/>
    </source>
</evidence>
<evidence type="ECO:0000313" key="19">
    <source>
        <dbReference type="Proteomes" id="UP000481030"/>
    </source>
</evidence>
<protein>
    <recommendedName>
        <fullName evidence="6 15">Anthranilate synthase component 1</fullName>
        <ecNumber evidence="5 15">4.1.3.27</ecNumber>
    </recommendedName>
</protein>
<evidence type="ECO:0000256" key="9">
    <source>
        <dbReference type="ARBA" id="ARBA00022822"/>
    </source>
</evidence>
<dbReference type="InterPro" id="IPR006805">
    <property type="entry name" value="Anth_synth_I_N"/>
</dbReference>
<dbReference type="GO" id="GO:0046872">
    <property type="term" value="F:metal ion binding"/>
    <property type="evidence" value="ECO:0007669"/>
    <property type="project" value="UniProtKB-KW"/>
</dbReference>
<comment type="similarity">
    <text evidence="3 15">Belongs to the anthranilate synthase component I family.</text>
</comment>
<keyword evidence="12 15" id="KW-0456">Lyase</keyword>
<organism evidence="18 19">
    <name type="scientific">Cytobacillus depressus</name>
    <dbReference type="NCBI Taxonomy" id="1602942"/>
    <lineage>
        <taxon>Bacteria</taxon>
        <taxon>Bacillati</taxon>
        <taxon>Bacillota</taxon>
        <taxon>Bacilli</taxon>
        <taxon>Bacillales</taxon>
        <taxon>Bacillaceae</taxon>
        <taxon>Cytobacillus</taxon>
    </lineage>
</organism>
<evidence type="ECO:0000313" key="18">
    <source>
        <dbReference type="EMBL" id="KAB2338108.1"/>
    </source>
</evidence>
<evidence type="ECO:0000256" key="10">
    <source>
        <dbReference type="ARBA" id="ARBA00022842"/>
    </source>
</evidence>
<keyword evidence="11 15" id="KW-0057">Aromatic amino acid biosynthesis</keyword>
<dbReference type="PANTHER" id="PTHR11236">
    <property type="entry name" value="AMINOBENZOATE/ANTHRANILATE SYNTHASE"/>
    <property type="match status" value="1"/>
</dbReference>
<comment type="caution">
    <text evidence="18">The sequence shown here is derived from an EMBL/GenBank/DDBJ whole genome shotgun (WGS) entry which is preliminary data.</text>
</comment>
<dbReference type="Pfam" id="PF00425">
    <property type="entry name" value="Chorismate_bind"/>
    <property type="match status" value="1"/>
</dbReference>
<sequence length="464" mass="52410">MPLTENYLMSEIEGDTLTPILIFQRLQGKKKFLFESSLKHENAGRYSFIGVDPVIEVIGDGDFCTVISDKERKAVQEKPLDVLQEILSDSRFETASQFPFCGGAVGYVGYDVIRQYENIGKTPDDELNIPDVHLMFFEEAVVFDHLEQKVYLLTIPLFSELSKLKTLHEKRVEEIQRGTAKTDSDEVELSAFQTSIKKEDFIEKVKKAKEHIVSGDIFQVVLSQRLKGTIKGDPFSYYRKLRVHNPSPYMYYLDFGDYKIAGTSPESLIKVNGNKVTTNPIAGTRPRGKTEMDDILTEKELLEDEKELAEHRMLLDLGRNDLGKVCEFGSIYIEKHLKIEKYKHVMHLVSEVSGTLKKDLSAIDALISCLPAGTVSGAPKIRAMEIINELEDVKRGVYSGAIGYFSANGNMDFALAIRTMLIKDEKAYIQAGAGIVHDSIPEKEYEETIHKLKAFLEGQDDFTH</sequence>
<dbReference type="GO" id="GO:0000162">
    <property type="term" value="P:L-tryptophan biosynthetic process"/>
    <property type="evidence" value="ECO:0007669"/>
    <property type="project" value="UniProtKB-UniPathway"/>
</dbReference>
<evidence type="ECO:0000256" key="8">
    <source>
        <dbReference type="ARBA" id="ARBA00022723"/>
    </source>
</evidence>
<dbReference type="RefSeq" id="WP_151532834.1">
    <property type="nucleotide sequence ID" value="NZ_WBOS01000001.1"/>
</dbReference>
<dbReference type="InterPro" id="IPR005256">
    <property type="entry name" value="Anth_synth_I_PabB"/>
</dbReference>
<dbReference type="NCBIfam" id="TIGR00564">
    <property type="entry name" value="trpE_most"/>
    <property type="match status" value="1"/>
</dbReference>
<dbReference type="Pfam" id="PF04715">
    <property type="entry name" value="Anth_synt_I_N"/>
    <property type="match status" value="1"/>
</dbReference>
<evidence type="ECO:0000256" key="11">
    <source>
        <dbReference type="ARBA" id="ARBA00023141"/>
    </source>
</evidence>
<reference evidence="18 19" key="1">
    <citation type="journal article" date="2016" name="Antonie Van Leeuwenhoek">
        <title>Bacillus depressus sp. nov., isolated from soil of a sunflower field.</title>
        <authorList>
            <person name="Wei X."/>
            <person name="Xin D."/>
            <person name="Xin Y."/>
            <person name="Zhang H."/>
            <person name="Wang T."/>
            <person name="Zhang J."/>
        </authorList>
    </citation>
    <scope>NUCLEOTIDE SEQUENCE [LARGE SCALE GENOMIC DNA]</scope>
    <source>
        <strain evidence="18 19">BZ1</strain>
    </source>
</reference>
<evidence type="ECO:0000259" key="16">
    <source>
        <dbReference type="Pfam" id="PF00425"/>
    </source>
</evidence>
<evidence type="ECO:0000256" key="7">
    <source>
        <dbReference type="ARBA" id="ARBA00022605"/>
    </source>
</evidence>
<keyword evidence="8 15" id="KW-0479">Metal-binding</keyword>
<dbReference type="InterPro" id="IPR005801">
    <property type="entry name" value="ADC_synthase"/>
</dbReference>
<dbReference type="PRINTS" id="PR00095">
    <property type="entry name" value="ANTSNTHASEI"/>
</dbReference>
<comment type="catalytic activity">
    <reaction evidence="14 15">
        <text>chorismate + L-glutamine = anthranilate + pyruvate + L-glutamate + H(+)</text>
        <dbReference type="Rhea" id="RHEA:21732"/>
        <dbReference type="ChEBI" id="CHEBI:15361"/>
        <dbReference type="ChEBI" id="CHEBI:15378"/>
        <dbReference type="ChEBI" id="CHEBI:16567"/>
        <dbReference type="ChEBI" id="CHEBI:29748"/>
        <dbReference type="ChEBI" id="CHEBI:29985"/>
        <dbReference type="ChEBI" id="CHEBI:58359"/>
        <dbReference type="EC" id="4.1.3.27"/>
    </reaction>
</comment>
<keyword evidence="19" id="KW-1185">Reference proteome</keyword>
<evidence type="ECO:0000256" key="14">
    <source>
        <dbReference type="ARBA" id="ARBA00047683"/>
    </source>
</evidence>
<evidence type="ECO:0000256" key="1">
    <source>
        <dbReference type="ARBA" id="ARBA00001946"/>
    </source>
</evidence>
<dbReference type="SUPFAM" id="SSF56322">
    <property type="entry name" value="ADC synthase"/>
    <property type="match status" value="1"/>
</dbReference>
<dbReference type="Proteomes" id="UP000481030">
    <property type="component" value="Unassembled WGS sequence"/>
</dbReference>
<keyword evidence="9 15" id="KW-0822">Tryptophan biosynthesis</keyword>
<evidence type="ECO:0000256" key="2">
    <source>
        <dbReference type="ARBA" id="ARBA00004873"/>
    </source>
</evidence>
<evidence type="ECO:0000256" key="12">
    <source>
        <dbReference type="ARBA" id="ARBA00023239"/>
    </source>
</evidence>
<dbReference type="UniPathway" id="UPA00035">
    <property type="reaction ID" value="UER00040"/>
</dbReference>